<feature type="compositionally biased region" description="Basic and acidic residues" evidence="6">
    <location>
        <begin position="213"/>
        <end position="229"/>
    </location>
</feature>
<dbReference type="GO" id="GO:1990456">
    <property type="term" value="P:mitochondrion-endoplasmic reticulum membrane tethering"/>
    <property type="evidence" value="ECO:0007669"/>
    <property type="project" value="TreeGrafter"/>
</dbReference>
<feature type="compositionally biased region" description="Low complexity" evidence="6">
    <location>
        <begin position="265"/>
        <end position="274"/>
    </location>
</feature>
<dbReference type="EMBL" id="KQ965731">
    <property type="protein sequence ID" value="KXS22011.1"/>
    <property type="molecule type" value="Genomic_DNA"/>
</dbReference>
<dbReference type="GO" id="GO:0032865">
    <property type="term" value="C:ERMES complex"/>
    <property type="evidence" value="ECO:0007669"/>
    <property type="project" value="InterPro"/>
</dbReference>
<dbReference type="GO" id="GO:0045040">
    <property type="term" value="P:protein insertion into mitochondrial outer membrane"/>
    <property type="evidence" value="ECO:0007669"/>
    <property type="project" value="TreeGrafter"/>
</dbReference>
<evidence type="ECO:0000256" key="5">
    <source>
        <dbReference type="ARBA" id="ARBA00023136"/>
    </source>
</evidence>
<dbReference type="Proteomes" id="UP000070544">
    <property type="component" value="Unassembled WGS sequence"/>
</dbReference>
<dbReference type="GO" id="GO:0001401">
    <property type="term" value="C:SAM complex"/>
    <property type="evidence" value="ECO:0007669"/>
    <property type="project" value="TreeGrafter"/>
</dbReference>
<dbReference type="GO" id="GO:0051654">
    <property type="term" value="P:establishment of mitochondrion localization"/>
    <property type="evidence" value="ECO:0007669"/>
    <property type="project" value="TreeGrafter"/>
</dbReference>
<evidence type="ECO:0000313" key="8">
    <source>
        <dbReference type="Proteomes" id="UP000070544"/>
    </source>
</evidence>
<dbReference type="InterPro" id="IPR027539">
    <property type="entry name" value="Mdm10"/>
</dbReference>
<protein>
    <recommendedName>
        <fullName evidence="9">Mitochondrial distribution and morphology protein 10</fullName>
    </recommendedName>
</protein>
<evidence type="ECO:0008006" key="9">
    <source>
        <dbReference type="Google" id="ProtNLM"/>
    </source>
</evidence>
<keyword evidence="5" id="KW-0472">Membrane</keyword>
<feature type="region of interest" description="Disordered" evidence="6">
    <location>
        <begin position="123"/>
        <end position="153"/>
    </location>
</feature>
<dbReference type="Pfam" id="PF12519">
    <property type="entry name" value="MDM10"/>
    <property type="match status" value="2"/>
</dbReference>
<keyword evidence="3" id="KW-1000">Mitochondrion outer membrane</keyword>
<keyword evidence="4" id="KW-0496">Mitochondrion</keyword>
<evidence type="ECO:0000256" key="2">
    <source>
        <dbReference type="ARBA" id="ARBA00022692"/>
    </source>
</evidence>
<feature type="compositionally biased region" description="Polar residues" evidence="6">
    <location>
        <begin position="139"/>
        <end position="153"/>
    </location>
</feature>
<evidence type="ECO:0000256" key="6">
    <source>
        <dbReference type="SAM" id="MobiDB-lite"/>
    </source>
</evidence>
<evidence type="ECO:0000256" key="4">
    <source>
        <dbReference type="ARBA" id="ARBA00023128"/>
    </source>
</evidence>
<feature type="compositionally biased region" description="Low complexity" evidence="6">
    <location>
        <begin position="412"/>
        <end position="428"/>
    </location>
</feature>
<name>A0A139AZ49_GONPJ</name>
<feature type="region of interest" description="Disordered" evidence="6">
    <location>
        <begin position="398"/>
        <end position="467"/>
    </location>
</feature>
<keyword evidence="8" id="KW-1185">Reference proteome</keyword>
<keyword evidence="2" id="KW-0812">Transmembrane</keyword>
<evidence type="ECO:0000256" key="3">
    <source>
        <dbReference type="ARBA" id="ARBA00022787"/>
    </source>
</evidence>
<keyword evidence="1" id="KW-1134">Transmembrane beta strand</keyword>
<gene>
    <name evidence="7" type="ORF">M427DRAFT_26688</name>
</gene>
<dbReference type="GO" id="GO:0015914">
    <property type="term" value="P:phospholipid transport"/>
    <property type="evidence" value="ECO:0007669"/>
    <property type="project" value="TreeGrafter"/>
</dbReference>
<organism evidence="7 8">
    <name type="scientific">Gonapodya prolifera (strain JEL478)</name>
    <name type="common">Monoblepharis prolifera</name>
    <dbReference type="NCBI Taxonomy" id="1344416"/>
    <lineage>
        <taxon>Eukaryota</taxon>
        <taxon>Fungi</taxon>
        <taxon>Fungi incertae sedis</taxon>
        <taxon>Chytridiomycota</taxon>
        <taxon>Chytridiomycota incertae sedis</taxon>
        <taxon>Monoblepharidomycetes</taxon>
        <taxon>Monoblepharidales</taxon>
        <taxon>Gonapodyaceae</taxon>
        <taxon>Gonapodya</taxon>
    </lineage>
</organism>
<dbReference type="PANTHER" id="PTHR28035">
    <property type="entry name" value="MITOCHONDRIAL DISTRIBUTION AND MORPHOLOGY PROTEIN 10"/>
    <property type="match status" value="1"/>
</dbReference>
<proteinExistence type="predicted"/>
<evidence type="ECO:0000313" key="7">
    <source>
        <dbReference type="EMBL" id="KXS22011.1"/>
    </source>
</evidence>
<dbReference type="GO" id="GO:0070096">
    <property type="term" value="P:mitochondrial outer membrane translocase complex assembly"/>
    <property type="evidence" value="ECO:0007669"/>
    <property type="project" value="TreeGrafter"/>
</dbReference>
<dbReference type="AlphaFoldDB" id="A0A139AZ49"/>
<feature type="region of interest" description="Disordered" evidence="6">
    <location>
        <begin position="179"/>
        <end position="280"/>
    </location>
</feature>
<dbReference type="STRING" id="1344416.A0A139AZ49"/>
<dbReference type="PANTHER" id="PTHR28035:SF1">
    <property type="entry name" value="MITOCHONDRIAL DISTRIBUTION AND MORPHOLOGY PROTEIN 10"/>
    <property type="match status" value="1"/>
</dbReference>
<accession>A0A139AZ49</accession>
<sequence length="577" mass="62537">MEWIEYVVRRYYLEAGWNEDAYFSNLNASSRAILDFPTPVGLSLHLGKTVSDNFRAAYTLGIVPDLKSGGFLYTNRRLHLPSVISLQDTSESKMGVAWHMWYPPGHTLDNNRKDHFRNGELGAQHTREDGVSSARMGSLPSTTLEDSSKSDSAGTTNIFAGLSRLWDRAVGSLTISSEAGVEKPEVDSSKPILVTIEEMTPRTHSRSPTVKTESSRKSRPPDVRTEKETSTPSRVTGLGEGKALLAVSKESDQESSRPSPKVPEEPSSQPAPSQRIQSSSAVERGDYLLYGRIHQSGGLEAVHSHRLSPNLLLVNTALTAWGKEPKGHFHSQLAYKSSSAAAQLTYDSDASTVGLATLFTLRSPFGGRSQLDAGGELYYVADERSGGVACGLRVRQMYETPQPDPDNGTTNTSLAPASSQSLSASQSPTSPPVANPDSHPPLTDAAPPTTSHLGHPTEPSRIPWESHVTGYPPHVTTTLTLNPMMGHLSFSYTSTVAHGADVSARYDFNAYSYESDLAVGVEWAPLGRGEMVKFGVGKEGIRLTFQKALPRAIVSFGVMAEWSEKGRRDVGVEVQIL</sequence>
<evidence type="ECO:0000256" key="1">
    <source>
        <dbReference type="ARBA" id="ARBA00022452"/>
    </source>
</evidence>
<dbReference type="OrthoDB" id="2103793at2759"/>
<reference evidence="7 8" key="1">
    <citation type="journal article" date="2015" name="Genome Biol. Evol.">
        <title>Phylogenomic analyses indicate that early fungi evolved digesting cell walls of algal ancestors of land plants.</title>
        <authorList>
            <person name="Chang Y."/>
            <person name="Wang S."/>
            <person name="Sekimoto S."/>
            <person name="Aerts A.L."/>
            <person name="Choi C."/>
            <person name="Clum A."/>
            <person name="LaButti K.M."/>
            <person name="Lindquist E.A."/>
            <person name="Yee Ngan C."/>
            <person name="Ohm R.A."/>
            <person name="Salamov A.A."/>
            <person name="Grigoriev I.V."/>
            <person name="Spatafora J.W."/>
            <person name="Berbee M.L."/>
        </authorList>
    </citation>
    <scope>NUCLEOTIDE SEQUENCE [LARGE SCALE GENOMIC DNA]</scope>
    <source>
        <strain evidence="7 8">JEL478</strain>
    </source>
</reference>